<name>A0A6L9SFX9_9ACTN</name>
<dbReference type="Pfam" id="PF02687">
    <property type="entry name" value="FtsX"/>
    <property type="match status" value="1"/>
</dbReference>
<keyword evidence="4 7" id="KW-1133">Transmembrane helix</keyword>
<comment type="similarity">
    <text evidence="6">Belongs to the ABC-4 integral membrane protein family.</text>
</comment>
<evidence type="ECO:0000256" key="7">
    <source>
        <dbReference type="SAM" id="Phobius"/>
    </source>
</evidence>
<evidence type="ECO:0000256" key="6">
    <source>
        <dbReference type="ARBA" id="ARBA00038076"/>
    </source>
</evidence>
<proteinExistence type="inferred from homology"/>
<dbReference type="AlphaFoldDB" id="A0A6L9SFX9"/>
<evidence type="ECO:0000256" key="5">
    <source>
        <dbReference type="ARBA" id="ARBA00023136"/>
    </source>
</evidence>
<dbReference type="PANTHER" id="PTHR30572:SF4">
    <property type="entry name" value="ABC TRANSPORTER PERMEASE YTRF"/>
    <property type="match status" value="1"/>
</dbReference>
<dbReference type="PANTHER" id="PTHR30572">
    <property type="entry name" value="MEMBRANE COMPONENT OF TRANSPORTER-RELATED"/>
    <property type="match status" value="1"/>
</dbReference>
<evidence type="ECO:0000259" key="8">
    <source>
        <dbReference type="Pfam" id="PF02687"/>
    </source>
</evidence>
<organism evidence="10 11">
    <name type="scientific">Phytoactinopolyspora halotolerans</name>
    <dbReference type="NCBI Taxonomy" id="1981512"/>
    <lineage>
        <taxon>Bacteria</taxon>
        <taxon>Bacillati</taxon>
        <taxon>Actinomycetota</taxon>
        <taxon>Actinomycetes</taxon>
        <taxon>Jiangellales</taxon>
        <taxon>Jiangellaceae</taxon>
        <taxon>Phytoactinopolyspora</taxon>
    </lineage>
</organism>
<evidence type="ECO:0000256" key="1">
    <source>
        <dbReference type="ARBA" id="ARBA00004651"/>
    </source>
</evidence>
<gene>
    <name evidence="10" type="ORF">G1H10_25615</name>
</gene>
<evidence type="ECO:0000313" key="11">
    <source>
        <dbReference type="Proteomes" id="UP000475214"/>
    </source>
</evidence>
<feature type="domain" description="ABC3 transporter permease C-terminal" evidence="8">
    <location>
        <begin position="294"/>
        <end position="406"/>
    </location>
</feature>
<feature type="transmembrane region" description="Helical" evidence="7">
    <location>
        <begin position="372"/>
        <end position="396"/>
    </location>
</feature>
<evidence type="ECO:0000256" key="3">
    <source>
        <dbReference type="ARBA" id="ARBA00022692"/>
    </source>
</evidence>
<keyword evidence="11" id="KW-1185">Reference proteome</keyword>
<dbReference type="Proteomes" id="UP000475214">
    <property type="component" value="Unassembled WGS sequence"/>
</dbReference>
<dbReference type="InterPro" id="IPR025857">
    <property type="entry name" value="MacB_PCD"/>
</dbReference>
<comment type="subcellular location">
    <subcellularLocation>
        <location evidence="1">Cell membrane</location>
        <topology evidence="1">Multi-pass membrane protein</topology>
    </subcellularLocation>
</comment>
<protein>
    <submittedName>
        <fullName evidence="10">ABC transporter permease</fullName>
    </submittedName>
</protein>
<dbReference type="EMBL" id="JAAGOA010000023">
    <property type="protein sequence ID" value="NEE03548.1"/>
    <property type="molecule type" value="Genomic_DNA"/>
</dbReference>
<feature type="transmembrane region" description="Helical" evidence="7">
    <location>
        <begin position="290"/>
        <end position="315"/>
    </location>
</feature>
<dbReference type="InterPro" id="IPR003838">
    <property type="entry name" value="ABC3_permease_C"/>
</dbReference>
<keyword evidence="2" id="KW-1003">Cell membrane</keyword>
<accession>A0A6L9SFX9</accession>
<dbReference type="InterPro" id="IPR050250">
    <property type="entry name" value="Macrolide_Exporter_MacB"/>
</dbReference>
<dbReference type="RefSeq" id="WP_163743296.1">
    <property type="nucleotide sequence ID" value="NZ_JAAGOA010000023.1"/>
</dbReference>
<dbReference type="GO" id="GO:0022857">
    <property type="term" value="F:transmembrane transporter activity"/>
    <property type="evidence" value="ECO:0007669"/>
    <property type="project" value="TreeGrafter"/>
</dbReference>
<feature type="transmembrane region" description="Helical" evidence="7">
    <location>
        <begin position="43"/>
        <end position="65"/>
    </location>
</feature>
<feature type="domain" description="MacB-like periplasmic core" evidence="9">
    <location>
        <begin position="44"/>
        <end position="253"/>
    </location>
</feature>
<feature type="transmembrane region" description="Helical" evidence="7">
    <location>
        <begin position="343"/>
        <end position="366"/>
    </location>
</feature>
<comment type="caution">
    <text evidence="10">The sequence shown here is derived from an EMBL/GenBank/DDBJ whole genome shotgun (WGS) entry which is preliminary data.</text>
</comment>
<sequence>MRRKDTSDGVSRLAQSRLAPSRMRPADVLRVAFSGLRTRPLRAVLSALGIAVGIAAMVTVVGISASSQEQVNRQLRELGTGLLTVSPGTSFRGGEPKLPENSVGMVARIDRVQAVSAIGAVEDAAVYRNEAIDANRTNALAVYAADTALLDTVSGTVAAGRWLDAALAEYPAVVLGSDAAMLLGISRTDGSVDVWLGGHWFTVVGVLDPVPLAPELDMSVLVGWPVATELLGFDGAPTTVYELSAEDDVADVRGLLPATVNPSNPEEVAVSRPSDALAAQAAVDETLTTLLLALGAVALLVGGIGVANTMVIAVLERRSEVGLRRALGATRPHIRRQFLGESILLAGLGGVGGAALGGVVTAVFAASREWQFALPVWVLGGAAGATVVVGALAGVYPAARAARMPPTAALSAA</sequence>
<evidence type="ECO:0000259" key="9">
    <source>
        <dbReference type="Pfam" id="PF12704"/>
    </source>
</evidence>
<keyword evidence="5 7" id="KW-0472">Membrane</keyword>
<evidence type="ECO:0000256" key="2">
    <source>
        <dbReference type="ARBA" id="ARBA00022475"/>
    </source>
</evidence>
<dbReference type="GO" id="GO:0005886">
    <property type="term" value="C:plasma membrane"/>
    <property type="evidence" value="ECO:0007669"/>
    <property type="project" value="UniProtKB-SubCell"/>
</dbReference>
<dbReference type="Pfam" id="PF12704">
    <property type="entry name" value="MacB_PCD"/>
    <property type="match status" value="1"/>
</dbReference>
<keyword evidence="3 7" id="KW-0812">Transmembrane</keyword>
<evidence type="ECO:0000313" key="10">
    <source>
        <dbReference type="EMBL" id="NEE03548.1"/>
    </source>
</evidence>
<evidence type="ECO:0000256" key="4">
    <source>
        <dbReference type="ARBA" id="ARBA00022989"/>
    </source>
</evidence>
<reference evidence="10 11" key="1">
    <citation type="submission" date="2020-02" db="EMBL/GenBank/DDBJ databases">
        <authorList>
            <person name="Li X.-J."/>
            <person name="Han X.-M."/>
        </authorList>
    </citation>
    <scope>NUCLEOTIDE SEQUENCE [LARGE SCALE GENOMIC DNA]</scope>
    <source>
        <strain evidence="10 11">CCTCC AB 2017055</strain>
    </source>
</reference>